<evidence type="ECO:0000256" key="7">
    <source>
        <dbReference type="SAM" id="MobiDB-lite"/>
    </source>
</evidence>
<comment type="similarity">
    <text evidence="2">Belongs to the X(+)/potassium ATPases subunit beta family.</text>
</comment>
<dbReference type="GO" id="GO:0001671">
    <property type="term" value="F:ATPase activator activity"/>
    <property type="evidence" value="ECO:0007669"/>
    <property type="project" value="TreeGrafter"/>
</dbReference>
<feature type="region of interest" description="Disordered" evidence="7">
    <location>
        <begin position="1"/>
        <end position="60"/>
    </location>
</feature>
<evidence type="ECO:0000256" key="2">
    <source>
        <dbReference type="ARBA" id="ARBA00005876"/>
    </source>
</evidence>
<evidence type="ECO:0000313" key="9">
    <source>
        <dbReference type="EMBL" id="KAK0425737.1"/>
    </source>
</evidence>
<dbReference type="Proteomes" id="UP001175271">
    <property type="component" value="Unassembled WGS sequence"/>
</dbReference>
<proteinExistence type="inferred from homology"/>
<evidence type="ECO:0000256" key="4">
    <source>
        <dbReference type="ARBA" id="ARBA00022968"/>
    </source>
</evidence>
<dbReference type="PANTHER" id="PTHR11523:SF28">
    <property type="entry name" value="NA_K-ATPASE BETA SUBUNIT ISOFORM 4-RELATED"/>
    <property type="match status" value="1"/>
</dbReference>
<keyword evidence="10" id="KW-1185">Reference proteome</keyword>
<keyword evidence="3 8" id="KW-0812">Transmembrane</keyword>
<organism evidence="9 10">
    <name type="scientific">Steinernema hermaphroditum</name>
    <dbReference type="NCBI Taxonomy" id="289476"/>
    <lineage>
        <taxon>Eukaryota</taxon>
        <taxon>Metazoa</taxon>
        <taxon>Ecdysozoa</taxon>
        <taxon>Nematoda</taxon>
        <taxon>Chromadorea</taxon>
        <taxon>Rhabditida</taxon>
        <taxon>Tylenchina</taxon>
        <taxon>Panagrolaimomorpha</taxon>
        <taxon>Strongyloidoidea</taxon>
        <taxon>Steinernematidae</taxon>
        <taxon>Steinernema</taxon>
    </lineage>
</organism>
<dbReference type="AlphaFoldDB" id="A0AA39IJZ9"/>
<dbReference type="GO" id="GO:1990573">
    <property type="term" value="P:potassium ion import across plasma membrane"/>
    <property type="evidence" value="ECO:0007669"/>
    <property type="project" value="TreeGrafter"/>
</dbReference>
<name>A0AA39IJZ9_9BILA</name>
<keyword evidence="6 8" id="KW-0472">Membrane</keyword>
<feature type="transmembrane region" description="Helical" evidence="8">
    <location>
        <begin position="72"/>
        <end position="100"/>
    </location>
</feature>
<evidence type="ECO:0000313" key="10">
    <source>
        <dbReference type="Proteomes" id="UP001175271"/>
    </source>
</evidence>
<gene>
    <name evidence="9" type="ORF">QR680_009351</name>
</gene>
<protein>
    <submittedName>
        <fullName evidence="9">Uncharacterized protein</fullName>
    </submittedName>
</protein>
<evidence type="ECO:0000256" key="6">
    <source>
        <dbReference type="ARBA" id="ARBA00023136"/>
    </source>
</evidence>
<comment type="subcellular location">
    <subcellularLocation>
        <location evidence="1">Membrane</location>
        <topology evidence="1">Single-pass type II membrane protein</topology>
    </subcellularLocation>
</comment>
<sequence>MSAPASSSAEPKSAKSAKSSKKISKPTPNKEEPKSTKSVNPPKKTSSSAIPPKVEPQEAPMDKGPVVLGRSLLSWCLTVVYLLCLWSVLGAIFVGCLWLLCWSLDDGPRFYGGRSFIGGKPHIQFKRWKEIANGKRSLKDINFNGSFLEYANNRAEENYLNNTRLCKGRVFSPSDDADANRFCRMDDEHFGHCNPINANNQTLDRCWALRLNRILGYIPEIHDSTLGYAVRFNCSSNSTTGEIFEMYPKDGISLEHWNFTYTASALKWYEQPVFNLYVFRNISGSYNITCEVNVKNVHQPSVSRILQFNHDMNANDPFDGHQNSTNPETLTTSGAIRRNTTAGNLRPL</sequence>
<dbReference type="Gene3D" id="2.60.40.1660">
    <property type="entry name" value="Na, k-atpase alpha subunit"/>
    <property type="match status" value="1"/>
</dbReference>
<feature type="compositionally biased region" description="Polar residues" evidence="7">
    <location>
        <begin position="36"/>
        <end position="49"/>
    </location>
</feature>
<accession>A0AA39IJZ9</accession>
<keyword evidence="4" id="KW-0735">Signal-anchor</keyword>
<dbReference type="GO" id="GO:0005890">
    <property type="term" value="C:sodium:potassium-exchanging ATPase complex"/>
    <property type="evidence" value="ECO:0007669"/>
    <property type="project" value="InterPro"/>
</dbReference>
<evidence type="ECO:0000256" key="3">
    <source>
        <dbReference type="ARBA" id="ARBA00022692"/>
    </source>
</evidence>
<dbReference type="PANTHER" id="PTHR11523">
    <property type="entry name" value="SODIUM/POTASSIUM-DEPENDENT ATPASE BETA SUBUNIT"/>
    <property type="match status" value="1"/>
</dbReference>
<reference evidence="9" key="1">
    <citation type="submission" date="2023-06" db="EMBL/GenBank/DDBJ databases">
        <title>Genomic analysis of the entomopathogenic nematode Steinernema hermaphroditum.</title>
        <authorList>
            <person name="Schwarz E.M."/>
            <person name="Heppert J.K."/>
            <person name="Baniya A."/>
            <person name="Schwartz H.T."/>
            <person name="Tan C.-H."/>
            <person name="Antoshechkin I."/>
            <person name="Sternberg P.W."/>
            <person name="Goodrich-Blair H."/>
            <person name="Dillman A.R."/>
        </authorList>
    </citation>
    <scope>NUCLEOTIDE SEQUENCE</scope>
    <source>
        <strain evidence="9">PS9179</strain>
        <tissue evidence="9">Whole animal</tissue>
    </source>
</reference>
<keyword evidence="5 8" id="KW-1133">Transmembrane helix</keyword>
<dbReference type="InterPro" id="IPR000402">
    <property type="entry name" value="Na/K_ATPase_sub_beta"/>
</dbReference>
<dbReference type="EMBL" id="JAUCMV010000001">
    <property type="protein sequence ID" value="KAK0425737.1"/>
    <property type="molecule type" value="Genomic_DNA"/>
</dbReference>
<dbReference type="GO" id="GO:0006883">
    <property type="term" value="P:intracellular sodium ion homeostasis"/>
    <property type="evidence" value="ECO:0007669"/>
    <property type="project" value="TreeGrafter"/>
</dbReference>
<feature type="compositionally biased region" description="Low complexity" evidence="7">
    <location>
        <begin position="1"/>
        <end position="17"/>
    </location>
</feature>
<comment type="caution">
    <text evidence="9">The sequence shown here is derived from an EMBL/GenBank/DDBJ whole genome shotgun (WGS) entry which is preliminary data.</text>
</comment>
<evidence type="ECO:0000256" key="8">
    <source>
        <dbReference type="SAM" id="Phobius"/>
    </source>
</evidence>
<evidence type="ECO:0000256" key="1">
    <source>
        <dbReference type="ARBA" id="ARBA00004606"/>
    </source>
</evidence>
<dbReference type="GO" id="GO:0030007">
    <property type="term" value="P:intracellular potassium ion homeostasis"/>
    <property type="evidence" value="ECO:0007669"/>
    <property type="project" value="TreeGrafter"/>
</dbReference>
<dbReference type="Pfam" id="PF00287">
    <property type="entry name" value="Na_K-ATPase"/>
    <property type="match status" value="1"/>
</dbReference>
<evidence type="ECO:0000256" key="5">
    <source>
        <dbReference type="ARBA" id="ARBA00022989"/>
    </source>
</evidence>
<dbReference type="InterPro" id="IPR038702">
    <property type="entry name" value="Na/K_ATPase_sub_beta_sf"/>
</dbReference>
<dbReference type="GO" id="GO:0036376">
    <property type="term" value="P:sodium ion export across plasma membrane"/>
    <property type="evidence" value="ECO:0007669"/>
    <property type="project" value="TreeGrafter"/>
</dbReference>